<accession>A0A7C8ZFQ9</accession>
<evidence type="ECO:0000313" key="2">
    <source>
        <dbReference type="EMBL" id="MBA4641597.1"/>
    </source>
</evidence>
<proteinExistence type="predicted"/>
<reference evidence="2" key="2">
    <citation type="submission" date="2020-07" db="EMBL/GenBank/DDBJ databases">
        <authorList>
            <person name="Vera ALvarez R."/>
            <person name="Arias-Moreno D.M."/>
            <person name="Jimenez-Jacinto V."/>
            <person name="Jimenez-Bremont J.F."/>
            <person name="Swaminathan K."/>
            <person name="Moose S.P."/>
            <person name="Guerrero-Gonzalez M.L."/>
            <person name="Marino-Ramirez L."/>
            <person name="Landsman D."/>
            <person name="Rodriguez-Kessler M."/>
            <person name="Delgado-Sanchez P."/>
        </authorList>
    </citation>
    <scope>NUCLEOTIDE SEQUENCE</scope>
    <source>
        <tissue evidence="2">Cladode</tissue>
    </source>
</reference>
<keyword evidence="1" id="KW-1133">Transmembrane helix</keyword>
<protein>
    <submittedName>
        <fullName evidence="2">Uncharacterized protein</fullName>
    </submittedName>
</protein>
<reference evidence="2" key="1">
    <citation type="journal article" date="2013" name="J. Plant Res.">
        <title>Effect of fungi and light on seed germination of three Opuntia species from semiarid lands of central Mexico.</title>
        <authorList>
            <person name="Delgado-Sanchez P."/>
            <person name="Jimenez-Bremont J.F."/>
            <person name="Guerrero-Gonzalez Mde L."/>
            <person name="Flores J."/>
        </authorList>
    </citation>
    <scope>NUCLEOTIDE SEQUENCE</scope>
    <source>
        <tissue evidence="2">Cladode</tissue>
    </source>
</reference>
<keyword evidence="1" id="KW-0812">Transmembrane</keyword>
<dbReference type="EMBL" id="GISG01124990">
    <property type="protein sequence ID" value="MBA4641597.1"/>
    <property type="molecule type" value="Transcribed_RNA"/>
</dbReference>
<keyword evidence="1" id="KW-0472">Membrane</keyword>
<organism evidence="2">
    <name type="scientific">Opuntia streptacantha</name>
    <name type="common">Prickly pear cactus</name>
    <name type="synonym">Opuntia cardona</name>
    <dbReference type="NCBI Taxonomy" id="393608"/>
    <lineage>
        <taxon>Eukaryota</taxon>
        <taxon>Viridiplantae</taxon>
        <taxon>Streptophyta</taxon>
        <taxon>Embryophyta</taxon>
        <taxon>Tracheophyta</taxon>
        <taxon>Spermatophyta</taxon>
        <taxon>Magnoliopsida</taxon>
        <taxon>eudicotyledons</taxon>
        <taxon>Gunneridae</taxon>
        <taxon>Pentapetalae</taxon>
        <taxon>Caryophyllales</taxon>
        <taxon>Cactineae</taxon>
        <taxon>Cactaceae</taxon>
        <taxon>Opuntioideae</taxon>
        <taxon>Opuntia</taxon>
    </lineage>
</organism>
<sequence length="102" mass="11645">MSPFSFTVSTLSTVGPGRNLKCPSLRSVSPFDLFPCWFLISLPEETMPTRYSMKVSLFCLEPWFTLSYLGLILTLLWPFWIASALWVFLGLPVPRRPIVLCL</sequence>
<name>A0A7C8ZFQ9_OPUST</name>
<feature type="transmembrane region" description="Helical" evidence="1">
    <location>
        <begin position="66"/>
        <end position="89"/>
    </location>
</feature>
<evidence type="ECO:0000256" key="1">
    <source>
        <dbReference type="SAM" id="Phobius"/>
    </source>
</evidence>
<dbReference type="AlphaFoldDB" id="A0A7C8ZFQ9"/>